<dbReference type="Pfam" id="PF13469">
    <property type="entry name" value="Sulfotransfer_3"/>
    <property type="match status" value="1"/>
</dbReference>
<evidence type="ECO:0000313" key="2">
    <source>
        <dbReference type="EMBL" id="AKF06275.1"/>
    </source>
</evidence>
<name>A0A0F6W344_9BACT</name>
<dbReference type="PANTHER" id="PTHR12788:SF10">
    <property type="entry name" value="PROTEIN-TYROSINE SULFOTRANSFERASE"/>
    <property type="match status" value="1"/>
</dbReference>
<evidence type="ECO:0000256" key="1">
    <source>
        <dbReference type="ARBA" id="ARBA00022679"/>
    </source>
</evidence>
<dbReference type="Proteomes" id="UP000034883">
    <property type="component" value="Chromosome"/>
</dbReference>
<gene>
    <name evidence="2" type="ORF">DB32_003424</name>
</gene>
<dbReference type="PANTHER" id="PTHR12788">
    <property type="entry name" value="PROTEIN-TYROSINE SULFOTRANSFERASE 2"/>
    <property type="match status" value="1"/>
</dbReference>
<sequence>MTSVQERLLFVVSPPRSGSTLLQRMIGSHSEVFTHPEPHLITPMAYLGFYDTVDKAPFDHINSAEAIRLFVSSLPRGEEDYLDALRAYADTMYGRMLEPSGKRYFMDKTPAYALVLPFLTKLYPHAKYVVLTRHPLAIFSSFANSFFDGDWARAHEFNPLVERYVPAIAKMLRERPVPLVHVKYETLVEAPEAQMERVFAYMDVENEPEAVNYGERFQSKKGPGDPITVSQHSRPVTDSLHKWAAELAKDTKKRALAERMIERVSDEDLETWGWPRARVFDAVREVESGGVSGVEAPKPVVNAYTIQRKVMLALKKDIHQRPHGALVKRIRYYCDVLLRE</sequence>
<dbReference type="EMBL" id="CP011125">
    <property type="protein sequence ID" value="AKF06275.1"/>
    <property type="molecule type" value="Genomic_DNA"/>
</dbReference>
<evidence type="ECO:0000313" key="3">
    <source>
        <dbReference type="Proteomes" id="UP000034883"/>
    </source>
</evidence>
<dbReference type="RefSeq" id="WP_053233463.1">
    <property type="nucleotide sequence ID" value="NZ_CP011125.1"/>
</dbReference>
<dbReference type="AlphaFoldDB" id="A0A0F6W344"/>
<dbReference type="InterPro" id="IPR026634">
    <property type="entry name" value="TPST-like"/>
</dbReference>
<dbReference type="InterPro" id="IPR027417">
    <property type="entry name" value="P-loop_NTPase"/>
</dbReference>
<keyword evidence="1" id="KW-0808">Transferase</keyword>
<dbReference type="STRING" id="927083.DB32_003424"/>
<evidence type="ECO:0008006" key="4">
    <source>
        <dbReference type="Google" id="ProtNLM"/>
    </source>
</evidence>
<dbReference type="Gene3D" id="3.40.50.300">
    <property type="entry name" value="P-loop containing nucleotide triphosphate hydrolases"/>
    <property type="match status" value="1"/>
</dbReference>
<dbReference type="GO" id="GO:0008476">
    <property type="term" value="F:protein-tyrosine sulfotransferase activity"/>
    <property type="evidence" value="ECO:0007669"/>
    <property type="project" value="InterPro"/>
</dbReference>
<accession>A0A0F6W344</accession>
<dbReference type="KEGG" id="samy:DB32_003424"/>
<proteinExistence type="predicted"/>
<reference evidence="2 3" key="1">
    <citation type="submission" date="2015-03" db="EMBL/GenBank/DDBJ databases">
        <title>Genome assembly of Sandaracinus amylolyticus DSM 53668.</title>
        <authorList>
            <person name="Sharma G."/>
            <person name="Subramanian S."/>
        </authorList>
    </citation>
    <scope>NUCLEOTIDE SEQUENCE [LARGE SCALE GENOMIC DNA]</scope>
    <source>
        <strain evidence="2 3">DSM 53668</strain>
    </source>
</reference>
<organism evidence="2 3">
    <name type="scientific">Sandaracinus amylolyticus</name>
    <dbReference type="NCBI Taxonomy" id="927083"/>
    <lineage>
        <taxon>Bacteria</taxon>
        <taxon>Pseudomonadati</taxon>
        <taxon>Myxococcota</taxon>
        <taxon>Polyangia</taxon>
        <taxon>Polyangiales</taxon>
        <taxon>Sandaracinaceae</taxon>
        <taxon>Sandaracinus</taxon>
    </lineage>
</organism>
<dbReference type="OrthoDB" id="3337911at2"/>
<dbReference type="SUPFAM" id="SSF52540">
    <property type="entry name" value="P-loop containing nucleoside triphosphate hydrolases"/>
    <property type="match status" value="1"/>
</dbReference>
<protein>
    <recommendedName>
        <fullName evidence="4">Sulfotransferase</fullName>
    </recommendedName>
</protein>
<keyword evidence="3" id="KW-1185">Reference proteome</keyword>